<reference evidence="6 7" key="1">
    <citation type="submission" date="2016-11" db="EMBL/GenBank/DDBJ databases">
        <title>Draft Genome Sequences of Nine Cyanobacterial Strains from Diverse Habitats.</title>
        <authorList>
            <person name="Zhu T."/>
            <person name="Hou S."/>
            <person name="Lu X."/>
            <person name="Hess W.R."/>
        </authorList>
    </citation>
    <scope>NUCLEOTIDE SEQUENCE [LARGE SCALE GENOMIC DNA]</scope>
    <source>
        <strain evidence="6 7">NIES-30</strain>
    </source>
</reference>
<evidence type="ECO:0000256" key="3">
    <source>
        <dbReference type="ARBA" id="ARBA00022676"/>
    </source>
</evidence>
<dbReference type="Gene3D" id="3.90.550.10">
    <property type="entry name" value="Spore Coat Polysaccharide Biosynthesis Protein SpsA, Chain A"/>
    <property type="match status" value="1"/>
</dbReference>
<evidence type="ECO:0000256" key="2">
    <source>
        <dbReference type="ARBA" id="ARBA00006739"/>
    </source>
</evidence>
<dbReference type="GO" id="GO:0016757">
    <property type="term" value="F:glycosyltransferase activity"/>
    <property type="evidence" value="ECO:0007669"/>
    <property type="project" value="UniProtKB-KW"/>
</dbReference>
<dbReference type="STRING" id="549789.NIES30_10325"/>
<evidence type="ECO:0000313" key="6">
    <source>
        <dbReference type="EMBL" id="OKH48411.1"/>
    </source>
</evidence>
<comment type="caution">
    <text evidence="6">The sequence shown here is derived from an EMBL/GenBank/DDBJ whole genome shotgun (WGS) entry which is preliminary data.</text>
</comment>
<keyword evidence="4" id="KW-0808">Transferase</keyword>
<dbReference type="EMBL" id="MRCG01000006">
    <property type="protein sequence ID" value="OKH48411.1"/>
    <property type="molecule type" value="Genomic_DNA"/>
</dbReference>
<accession>A0A1U7J670</accession>
<feature type="domain" description="Glycosyltransferase 2-like" evidence="5">
    <location>
        <begin position="10"/>
        <end position="169"/>
    </location>
</feature>
<dbReference type="InterPro" id="IPR001173">
    <property type="entry name" value="Glyco_trans_2-like"/>
</dbReference>
<dbReference type="Pfam" id="PF00535">
    <property type="entry name" value="Glycos_transf_2"/>
    <property type="match status" value="1"/>
</dbReference>
<dbReference type="InterPro" id="IPR029044">
    <property type="entry name" value="Nucleotide-diphossugar_trans"/>
</dbReference>
<proteinExistence type="inferred from homology"/>
<organism evidence="6 7">
    <name type="scientific">Phormidium tenue NIES-30</name>
    <dbReference type="NCBI Taxonomy" id="549789"/>
    <lineage>
        <taxon>Bacteria</taxon>
        <taxon>Bacillati</taxon>
        <taxon>Cyanobacteriota</taxon>
        <taxon>Cyanophyceae</taxon>
        <taxon>Oscillatoriophycideae</taxon>
        <taxon>Oscillatoriales</taxon>
        <taxon>Oscillatoriaceae</taxon>
        <taxon>Phormidium</taxon>
    </lineage>
</organism>
<comment type="pathway">
    <text evidence="1">Cell wall biogenesis; cell wall polysaccharide biosynthesis.</text>
</comment>
<dbReference type="PANTHER" id="PTHR43179:SF12">
    <property type="entry name" value="GALACTOFURANOSYLTRANSFERASE GLFT2"/>
    <property type="match status" value="1"/>
</dbReference>
<dbReference type="OrthoDB" id="440227at2"/>
<dbReference type="Proteomes" id="UP000185557">
    <property type="component" value="Unassembled WGS sequence"/>
</dbReference>
<evidence type="ECO:0000313" key="7">
    <source>
        <dbReference type="Proteomes" id="UP000185557"/>
    </source>
</evidence>
<comment type="similarity">
    <text evidence="2">Belongs to the glycosyltransferase 2 family.</text>
</comment>
<gene>
    <name evidence="6" type="ORF">NIES30_10325</name>
</gene>
<evidence type="ECO:0000259" key="5">
    <source>
        <dbReference type="Pfam" id="PF00535"/>
    </source>
</evidence>
<keyword evidence="3" id="KW-0328">Glycosyltransferase</keyword>
<dbReference type="CDD" id="cd00761">
    <property type="entry name" value="Glyco_tranf_GTA_type"/>
    <property type="match status" value="1"/>
</dbReference>
<dbReference type="AlphaFoldDB" id="A0A1U7J670"/>
<keyword evidence="7" id="KW-1185">Reference proteome</keyword>
<protein>
    <recommendedName>
        <fullName evidence="5">Glycosyltransferase 2-like domain-containing protein</fullName>
    </recommendedName>
</protein>
<evidence type="ECO:0000256" key="1">
    <source>
        <dbReference type="ARBA" id="ARBA00004776"/>
    </source>
</evidence>
<name>A0A1U7J670_9CYAN</name>
<dbReference type="PANTHER" id="PTHR43179">
    <property type="entry name" value="RHAMNOSYLTRANSFERASE WBBL"/>
    <property type="match status" value="1"/>
</dbReference>
<evidence type="ECO:0000256" key="4">
    <source>
        <dbReference type="ARBA" id="ARBA00022679"/>
    </source>
</evidence>
<dbReference type="RefSeq" id="WP_073608338.1">
    <property type="nucleotide sequence ID" value="NZ_MRCG01000006.1"/>
</dbReference>
<dbReference type="SUPFAM" id="SSF53448">
    <property type="entry name" value="Nucleotide-diphospho-sugar transferases"/>
    <property type="match status" value="1"/>
</dbReference>
<sequence length="300" mass="34442">MSRSPQPFVSIIIPVYNDADRLVLCLNALEHQTYPRDQYEIIVIDNSSDQPLDDLISSFKQVILTHESQPGSYAARNHGLTLARGEILSFTDSDCIPAKDWIETGVAQFLATPNCGLVAGKIELFFKQRDRPTAVELFDSRNFLQQHRYITEDHYGATANLFTSKAIFDAVGLFNAQLKSGGDREWGQRVYAAGYPQIYADDVCIAHPARHSWPEISKKIVRVIEGRYKIEHQQTEPITRFLKRMAWQTRPPMQDISRVFADKTVPSLHHRLKLSMVFISIRYLSLWKEIQLYFKARLAQ</sequence>